<feature type="transmembrane region" description="Helical" evidence="1">
    <location>
        <begin position="67"/>
        <end position="86"/>
    </location>
</feature>
<keyword evidence="1" id="KW-0472">Membrane</keyword>
<accession>A0ABS7K0R8</accession>
<dbReference type="Pfam" id="PF04657">
    <property type="entry name" value="DMT_YdcZ"/>
    <property type="match status" value="1"/>
</dbReference>
<gene>
    <name evidence="2" type="ORF">H0185_03365</name>
</gene>
<dbReference type="Proteomes" id="UP000769780">
    <property type="component" value="Unassembled WGS sequence"/>
</dbReference>
<dbReference type="InterPro" id="IPR006750">
    <property type="entry name" value="YdcZ"/>
</dbReference>
<dbReference type="EMBL" id="JACWFH010000007">
    <property type="protein sequence ID" value="MBY0095842.1"/>
    <property type="molecule type" value="Genomic_DNA"/>
</dbReference>
<feature type="transmembrane region" description="Helical" evidence="1">
    <location>
        <begin position="92"/>
        <end position="113"/>
    </location>
</feature>
<name>A0ABS7K0R8_9BACI</name>
<organism evidence="2 3">
    <name type="scientific">Mesobacillus maritimus</name>
    <dbReference type="NCBI Taxonomy" id="1643336"/>
    <lineage>
        <taxon>Bacteria</taxon>
        <taxon>Bacillati</taxon>
        <taxon>Bacillota</taxon>
        <taxon>Bacilli</taxon>
        <taxon>Bacillales</taxon>
        <taxon>Bacillaceae</taxon>
        <taxon>Mesobacillus</taxon>
    </lineage>
</organism>
<dbReference type="RefSeq" id="WP_221871195.1">
    <property type="nucleotide sequence ID" value="NZ_JACWFH010000007.1"/>
</dbReference>
<dbReference type="PANTHER" id="PTHR34821">
    <property type="entry name" value="INNER MEMBRANE PROTEIN YDCZ"/>
    <property type="match status" value="1"/>
</dbReference>
<keyword evidence="1" id="KW-1133">Transmembrane helix</keyword>
<keyword evidence="1" id="KW-0812">Transmembrane</keyword>
<reference evidence="2 3" key="1">
    <citation type="submission" date="2020-07" db="EMBL/GenBank/DDBJ databases">
        <title>Fungal Genomes of the International Space Station.</title>
        <authorList>
            <person name="Seuylemezian A."/>
            <person name="Singh N.K."/>
            <person name="Wood J."/>
            <person name="Venkateswaran K."/>
        </authorList>
    </citation>
    <scope>NUCLEOTIDE SEQUENCE [LARGE SCALE GENOMIC DNA]</scope>
    <source>
        <strain evidence="2 3">PL-B2</strain>
    </source>
</reference>
<evidence type="ECO:0000313" key="2">
    <source>
        <dbReference type="EMBL" id="MBY0095842.1"/>
    </source>
</evidence>
<feature type="transmembrane region" description="Helical" evidence="1">
    <location>
        <begin position="36"/>
        <end position="55"/>
    </location>
</feature>
<dbReference type="PANTHER" id="PTHR34821:SF2">
    <property type="entry name" value="INNER MEMBRANE PROTEIN YDCZ"/>
    <property type="match status" value="1"/>
</dbReference>
<sequence>MKLIFSLLALTGGLAMGIQAIVNGGLGKRVGAIEASFISFLVGTAALFFLVLFFGKGNLLAISEVPKGQLIGGLLGAFFVLVLVLATPKIGVTATLISVIVGQLLIGSLIDHFGLFGGERFPLDLKKSLALLLMLASIYIFQK</sequence>
<keyword evidence="3" id="KW-1185">Reference proteome</keyword>
<proteinExistence type="predicted"/>
<protein>
    <submittedName>
        <fullName evidence="2">DMT family transporter</fullName>
    </submittedName>
</protein>
<comment type="caution">
    <text evidence="2">The sequence shown here is derived from an EMBL/GenBank/DDBJ whole genome shotgun (WGS) entry which is preliminary data.</text>
</comment>
<evidence type="ECO:0000313" key="3">
    <source>
        <dbReference type="Proteomes" id="UP000769780"/>
    </source>
</evidence>
<evidence type="ECO:0000256" key="1">
    <source>
        <dbReference type="SAM" id="Phobius"/>
    </source>
</evidence>